<dbReference type="InterPro" id="IPR025758">
    <property type="entry name" value="Fic/DOC_N"/>
</dbReference>
<feature type="domain" description="Fido" evidence="1">
    <location>
        <begin position="127"/>
        <end position="281"/>
    </location>
</feature>
<organism evidence="2 3">
    <name type="scientific">Halorhabdus utahensis (strain DSM 12940 / JCM 11049 / AX-2)</name>
    <dbReference type="NCBI Taxonomy" id="519442"/>
    <lineage>
        <taxon>Archaea</taxon>
        <taxon>Methanobacteriati</taxon>
        <taxon>Methanobacteriota</taxon>
        <taxon>Stenosarchaea group</taxon>
        <taxon>Halobacteria</taxon>
        <taxon>Halobacteriales</taxon>
        <taxon>Haloarculaceae</taxon>
        <taxon>Halorhabdus</taxon>
    </lineage>
</organism>
<accession>C7NSZ4</accession>
<keyword evidence="3" id="KW-1185">Reference proteome</keyword>
<dbReference type="KEGG" id="hut:Huta_1900"/>
<dbReference type="AlphaFoldDB" id="C7NSZ4"/>
<protein>
    <submittedName>
        <fullName evidence="2">Filamentation induced by cAMP protein Fic</fullName>
    </submittedName>
</protein>
<gene>
    <name evidence="2" type="ordered locus">Huta_1900</name>
</gene>
<dbReference type="PANTHER" id="PTHR13504:SF38">
    <property type="entry name" value="FIDO DOMAIN-CONTAINING PROTEIN"/>
    <property type="match status" value="1"/>
</dbReference>
<dbReference type="SUPFAM" id="SSF140931">
    <property type="entry name" value="Fic-like"/>
    <property type="match status" value="1"/>
</dbReference>
<dbReference type="InterPro" id="IPR036597">
    <property type="entry name" value="Fido-like_dom_sf"/>
</dbReference>
<dbReference type="PROSITE" id="PS51459">
    <property type="entry name" value="FIDO"/>
    <property type="match status" value="1"/>
</dbReference>
<dbReference type="InterPro" id="IPR003812">
    <property type="entry name" value="Fido"/>
</dbReference>
<evidence type="ECO:0000259" key="1">
    <source>
        <dbReference type="PROSITE" id="PS51459"/>
    </source>
</evidence>
<dbReference type="Pfam" id="PF13784">
    <property type="entry name" value="Fic_N"/>
    <property type="match status" value="1"/>
</dbReference>
<sequence length="394" mass="44188">MYRPVRSDRGVPFGKFYKPDPLPPDLALSDTVLKHVERAAHALGRLDGFRTQVDAAATVFRPLLYKEAEQSSQVEGTQVTTTDMYRATAAGDTAARSRDVQEALNYVEALREASARLLAAGRSRENITADLIKDLHETVMETGYTDEADPLPGQFRPDYAWIEESNEPWKQSVRFVPPKAAMVESMMADLLSYVQSSSKYPAIVDVALVHYQIETIHPFTDGNGRVGRLVALLLLVACDLLTTPLFYMSAYIKENREEYTDRLLAVSEDGAWEEWLQFFITGMRDQAEEVLSRASLLHELHESYGARYASGPQSVQRLLEVLFEQPYLTVPTAAERIDMSYPAANSAVEQLVEDDVLSQVDTKERNREFVAMQIMDIVERDAANLPAPSSVLRS</sequence>
<evidence type="ECO:0000313" key="3">
    <source>
        <dbReference type="Proteomes" id="UP000002071"/>
    </source>
</evidence>
<dbReference type="Pfam" id="PF02661">
    <property type="entry name" value="Fic"/>
    <property type="match status" value="1"/>
</dbReference>
<dbReference type="InterPro" id="IPR040198">
    <property type="entry name" value="Fido_containing"/>
</dbReference>
<dbReference type="HOGENOM" id="CLU_047250_1_1_2"/>
<dbReference type="PIRSF" id="PIRSF038925">
    <property type="entry name" value="AMP-prot_trans"/>
    <property type="match status" value="1"/>
</dbReference>
<name>C7NSZ4_HALUD</name>
<reference evidence="2 3" key="1">
    <citation type="journal article" date="2009" name="Stand. Genomic Sci.">
        <title>Complete genome sequence of Halorhabdus utahensis type strain (AX-2).</title>
        <authorList>
            <person name="Anderson I."/>
            <person name="Tindall B.J."/>
            <person name="Pomrenke H."/>
            <person name="Goker M."/>
            <person name="Lapidus A."/>
            <person name="Nolan M."/>
            <person name="Copeland A."/>
            <person name="Glavina Del Rio T."/>
            <person name="Chen F."/>
            <person name="Tice H."/>
            <person name="Cheng J.F."/>
            <person name="Lucas S."/>
            <person name="Chertkov O."/>
            <person name="Bruce D."/>
            <person name="Brettin T."/>
            <person name="Detter J.C."/>
            <person name="Han C."/>
            <person name="Goodwin L."/>
            <person name="Land M."/>
            <person name="Hauser L."/>
            <person name="Chang Y.J."/>
            <person name="Jeffries C.D."/>
            <person name="Pitluck S."/>
            <person name="Pati A."/>
            <person name="Mavromatis K."/>
            <person name="Ivanova N."/>
            <person name="Ovchinnikova G."/>
            <person name="Chen A."/>
            <person name="Palaniappan K."/>
            <person name="Chain P."/>
            <person name="Rohde M."/>
            <person name="Bristow J."/>
            <person name="Eisen J.A."/>
            <person name="Markowitz V."/>
            <person name="Hugenholtz P."/>
            <person name="Kyrpides N.C."/>
            <person name="Klenk H.P."/>
        </authorList>
    </citation>
    <scope>NUCLEOTIDE SEQUENCE [LARGE SCALE GENOMIC DNA]</scope>
    <source>
        <strain evidence="3">DSM 12940 / JCM 11049 / AX-2</strain>
    </source>
</reference>
<dbReference type="eggNOG" id="arCOG03110">
    <property type="taxonomic scope" value="Archaea"/>
</dbReference>
<dbReference type="Proteomes" id="UP000002071">
    <property type="component" value="Chromosome"/>
</dbReference>
<dbReference type="Gene3D" id="1.10.3290.10">
    <property type="entry name" value="Fido-like domain"/>
    <property type="match status" value="1"/>
</dbReference>
<dbReference type="InterPro" id="IPR026287">
    <property type="entry name" value="SoFic-like"/>
</dbReference>
<proteinExistence type="predicted"/>
<dbReference type="PANTHER" id="PTHR13504">
    <property type="entry name" value="FIDO DOMAIN-CONTAINING PROTEIN DDB_G0283145"/>
    <property type="match status" value="1"/>
</dbReference>
<evidence type="ECO:0000313" key="2">
    <source>
        <dbReference type="EMBL" id="ACV12069.1"/>
    </source>
</evidence>
<dbReference type="EMBL" id="CP001687">
    <property type="protein sequence ID" value="ACV12069.1"/>
    <property type="molecule type" value="Genomic_DNA"/>
</dbReference>
<dbReference type="STRING" id="519442.Huta_1900"/>